<keyword evidence="3" id="KW-1185">Reference proteome</keyword>
<gene>
    <name evidence="1" type="ORF">TIFTF001_050531</name>
    <name evidence="2" type="ORF">TIFTF001_050536</name>
</gene>
<accession>A0AA88CRF0</accession>
<evidence type="ECO:0000313" key="1">
    <source>
        <dbReference type="EMBL" id="GMN28343.1"/>
    </source>
</evidence>
<dbReference type="EMBL" id="BTGU01008412">
    <property type="protein sequence ID" value="GMN28343.1"/>
    <property type="molecule type" value="Genomic_DNA"/>
</dbReference>
<proteinExistence type="predicted"/>
<sequence length="96" mass="10329">MPSEVAAQEIFTKLFLLPTISFACPPTTSSPSTPPPSISLILLVTPPSPSPPPRSTSPVMPPTPLPHSSVALNAALLFLSFFRRHLYCHPVFPSRP</sequence>
<name>A0AA88CRF0_FICCA</name>
<comment type="caution">
    <text evidence="2">The sequence shown here is derived from an EMBL/GenBank/DDBJ whole genome shotgun (WGS) entry which is preliminary data.</text>
</comment>
<dbReference type="EMBL" id="BTGU01008414">
    <property type="protein sequence ID" value="GMN28375.1"/>
    <property type="molecule type" value="Genomic_DNA"/>
</dbReference>
<dbReference type="Proteomes" id="UP001187192">
    <property type="component" value="Unassembled WGS sequence"/>
</dbReference>
<organism evidence="2 3">
    <name type="scientific">Ficus carica</name>
    <name type="common">Common fig</name>
    <dbReference type="NCBI Taxonomy" id="3494"/>
    <lineage>
        <taxon>Eukaryota</taxon>
        <taxon>Viridiplantae</taxon>
        <taxon>Streptophyta</taxon>
        <taxon>Embryophyta</taxon>
        <taxon>Tracheophyta</taxon>
        <taxon>Spermatophyta</taxon>
        <taxon>Magnoliopsida</taxon>
        <taxon>eudicotyledons</taxon>
        <taxon>Gunneridae</taxon>
        <taxon>Pentapetalae</taxon>
        <taxon>rosids</taxon>
        <taxon>fabids</taxon>
        <taxon>Rosales</taxon>
        <taxon>Moraceae</taxon>
        <taxon>Ficeae</taxon>
        <taxon>Ficus</taxon>
    </lineage>
</organism>
<protein>
    <submittedName>
        <fullName evidence="2">Uncharacterized protein</fullName>
    </submittedName>
</protein>
<evidence type="ECO:0000313" key="2">
    <source>
        <dbReference type="EMBL" id="GMN28375.1"/>
    </source>
</evidence>
<dbReference type="AlphaFoldDB" id="A0AA88CRF0"/>
<evidence type="ECO:0000313" key="3">
    <source>
        <dbReference type="Proteomes" id="UP001187192"/>
    </source>
</evidence>
<reference evidence="2" key="1">
    <citation type="submission" date="2023-07" db="EMBL/GenBank/DDBJ databases">
        <title>draft genome sequence of fig (Ficus carica).</title>
        <authorList>
            <person name="Takahashi T."/>
            <person name="Nishimura K."/>
        </authorList>
    </citation>
    <scope>NUCLEOTIDE SEQUENCE</scope>
</reference>